<dbReference type="AlphaFoldDB" id="A2G336"/>
<keyword evidence="2" id="KW-1185">Reference proteome</keyword>
<evidence type="ECO:0000313" key="2">
    <source>
        <dbReference type="Proteomes" id="UP000001542"/>
    </source>
</evidence>
<reference evidence="1" key="1">
    <citation type="submission" date="2006-10" db="EMBL/GenBank/DDBJ databases">
        <authorList>
            <person name="Amadeo P."/>
            <person name="Zhao Q."/>
            <person name="Wortman J."/>
            <person name="Fraser-Liggett C."/>
            <person name="Carlton J."/>
        </authorList>
    </citation>
    <scope>NUCLEOTIDE SEQUENCE</scope>
    <source>
        <strain evidence="1">G3</strain>
    </source>
</reference>
<accession>A2G336</accession>
<proteinExistence type="predicted"/>
<protein>
    <submittedName>
        <fullName evidence="1">Uncharacterized protein</fullName>
    </submittedName>
</protein>
<gene>
    <name evidence="1" type="ORF">TVAG_236230</name>
</gene>
<dbReference type="VEuPathDB" id="TrichDB:TVAGG3_0219820"/>
<dbReference type="KEGG" id="tva:4746092"/>
<evidence type="ECO:0000313" key="1">
    <source>
        <dbReference type="EMBL" id="EAX88432.1"/>
    </source>
</evidence>
<name>A2G336_TRIV3</name>
<dbReference type="RefSeq" id="XP_001301362.1">
    <property type="nucleotide sequence ID" value="XM_001301361.1"/>
</dbReference>
<dbReference type="EMBL" id="DS114310">
    <property type="protein sequence ID" value="EAX88432.1"/>
    <property type="molecule type" value="Genomic_DNA"/>
</dbReference>
<dbReference type="InParanoid" id="A2G336"/>
<dbReference type="Proteomes" id="UP000001542">
    <property type="component" value="Unassembled WGS sequence"/>
</dbReference>
<sequence>MKVFKNPKFDEEAYPVKNRCKILNEDIRKEIIEYLDKKQNFFKKNNLSKINVEANKIVYAINSHPDKHRHIVIIPQASIVRQNNILGPKLFFMVIQAEINDPTIKTYDDVVQILTSKKSVSIHPFLTFKYYYCGNFWTSSFYSILPHFSDNLQYDEAFELLGVKSGFFFNIYVESFIGYFSSAKSHLLGIRLMDSDDSKVLFCKDAGPIHDDCSGKILLEAITLNENGSIQGVFSDCFRLFKSIFKSKNKDKLESDHVPLIKHQKYD</sequence>
<organism evidence="1 2">
    <name type="scientific">Trichomonas vaginalis (strain ATCC PRA-98 / G3)</name>
    <dbReference type="NCBI Taxonomy" id="412133"/>
    <lineage>
        <taxon>Eukaryota</taxon>
        <taxon>Metamonada</taxon>
        <taxon>Parabasalia</taxon>
        <taxon>Trichomonadida</taxon>
        <taxon>Trichomonadidae</taxon>
        <taxon>Trichomonas</taxon>
    </lineage>
</organism>
<dbReference type="VEuPathDB" id="TrichDB:TVAG_236230"/>
<reference evidence="1" key="2">
    <citation type="journal article" date="2007" name="Science">
        <title>Draft genome sequence of the sexually transmitted pathogen Trichomonas vaginalis.</title>
        <authorList>
            <person name="Carlton J.M."/>
            <person name="Hirt R.P."/>
            <person name="Silva J.C."/>
            <person name="Delcher A.L."/>
            <person name="Schatz M."/>
            <person name="Zhao Q."/>
            <person name="Wortman J.R."/>
            <person name="Bidwell S.L."/>
            <person name="Alsmark U.C.M."/>
            <person name="Besteiro S."/>
            <person name="Sicheritz-Ponten T."/>
            <person name="Noel C.J."/>
            <person name="Dacks J.B."/>
            <person name="Foster P.G."/>
            <person name="Simillion C."/>
            <person name="Van de Peer Y."/>
            <person name="Miranda-Saavedra D."/>
            <person name="Barton G.J."/>
            <person name="Westrop G.D."/>
            <person name="Mueller S."/>
            <person name="Dessi D."/>
            <person name="Fiori P.L."/>
            <person name="Ren Q."/>
            <person name="Paulsen I."/>
            <person name="Zhang H."/>
            <person name="Bastida-Corcuera F.D."/>
            <person name="Simoes-Barbosa A."/>
            <person name="Brown M.T."/>
            <person name="Hayes R.D."/>
            <person name="Mukherjee M."/>
            <person name="Okumura C.Y."/>
            <person name="Schneider R."/>
            <person name="Smith A.J."/>
            <person name="Vanacova S."/>
            <person name="Villalvazo M."/>
            <person name="Haas B.J."/>
            <person name="Pertea M."/>
            <person name="Feldblyum T.V."/>
            <person name="Utterback T.R."/>
            <person name="Shu C.L."/>
            <person name="Osoegawa K."/>
            <person name="de Jong P.J."/>
            <person name="Hrdy I."/>
            <person name="Horvathova L."/>
            <person name="Zubacova Z."/>
            <person name="Dolezal P."/>
            <person name="Malik S.B."/>
            <person name="Logsdon J.M. Jr."/>
            <person name="Henze K."/>
            <person name="Gupta A."/>
            <person name="Wang C.C."/>
            <person name="Dunne R.L."/>
            <person name="Upcroft J.A."/>
            <person name="Upcroft P."/>
            <person name="White O."/>
            <person name="Salzberg S.L."/>
            <person name="Tang P."/>
            <person name="Chiu C.-H."/>
            <person name="Lee Y.-S."/>
            <person name="Embley T.M."/>
            <person name="Coombs G.H."/>
            <person name="Mottram J.C."/>
            <person name="Tachezy J."/>
            <person name="Fraser-Liggett C.M."/>
            <person name="Johnson P.J."/>
        </authorList>
    </citation>
    <scope>NUCLEOTIDE SEQUENCE [LARGE SCALE GENOMIC DNA]</scope>
    <source>
        <strain evidence="1">G3</strain>
    </source>
</reference>